<proteinExistence type="predicted"/>
<dbReference type="SUPFAM" id="SSF53254">
    <property type="entry name" value="Phosphoglycerate mutase-like"/>
    <property type="match status" value="1"/>
</dbReference>
<gene>
    <name evidence="3" type="ORF">RIF29_40915</name>
</gene>
<dbReference type="InterPro" id="IPR029033">
    <property type="entry name" value="His_PPase_superfam"/>
</dbReference>
<dbReference type="SMART" id="SM00855">
    <property type="entry name" value="PGAM"/>
    <property type="match status" value="1"/>
</dbReference>
<dbReference type="Proteomes" id="UP001372338">
    <property type="component" value="Unassembled WGS sequence"/>
</dbReference>
<feature type="transmembrane region" description="Helical" evidence="2">
    <location>
        <begin position="260"/>
        <end position="278"/>
    </location>
</feature>
<evidence type="ECO:0000313" key="4">
    <source>
        <dbReference type="Proteomes" id="UP001372338"/>
    </source>
</evidence>
<keyword evidence="2" id="KW-1133">Transmembrane helix</keyword>
<keyword evidence="2" id="KW-0812">Transmembrane</keyword>
<name>A0AAN9E6D1_CROPI</name>
<organism evidence="3 4">
    <name type="scientific">Crotalaria pallida</name>
    <name type="common">Smooth rattlebox</name>
    <name type="synonym">Crotalaria striata</name>
    <dbReference type="NCBI Taxonomy" id="3830"/>
    <lineage>
        <taxon>Eukaryota</taxon>
        <taxon>Viridiplantae</taxon>
        <taxon>Streptophyta</taxon>
        <taxon>Embryophyta</taxon>
        <taxon>Tracheophyta</taxon>
        <taxon>Spermatophyta</taxon>
        <taxon>Magnoliopsida</taxon>
        <taxon>eudicotyledons</taxon>
        <taxon>Gunneridae</taxon>
        <taxon>Pentapetalae</taxon>
        <taxon>rosids</taxon>
        <taxon>fabids</taxon>
        <taxon>Fabales</taxon>
        <taxon>Fabaceae</taxon>
        <taxon>Papilionoideae</taxon>
        <taxon>50 kb inversion clade</taxon>
        <taxon>genistoids sensu lato</taxon>
        <taxon>core genistoids</taxon>
        <taxon>Crotalarieae</taxon>
        <taxon>Crotalaria</taxon>
    </lineage>
</organism>
<accession>A0AAN9E6D1</accession>
<keyword evidence="2" id="KW-0472">Membrane</keyword>
<evidence type="ECO:0000256" key="2">
    <source>
        <dbReference type="SAM" id="Phobius"/>
    </source>
</evidence>
<evidence type="ECO:0000256" key="1">
    <source>
        <dbReference type="SAM" id="MobiDB-lite"/>
    </source>
</evidence>
<dbReference type="CDD" id="cd07040">
    <property type="entry name" value="HP"/>
    <property type="match status" value="1"/>
</dbReference>
<keyword evidence="4" id="KW-1185">Reference proteome</keyword>
<sequence length="334" mass="37378">MKMGVCDMHSAIYTSPYHLPLLRNPNPNQFLPKFSLLIDKQQDIFTQSNSIELSSDSFSRRLILLRHAHSSSHNPSLRDHDRPLSKSGKADAVRVSRNLQQLGWIPELILSSDAARTKETLKIMQEQVHELMEAEVHFVSSFYSIAAMDGQTAEHLRKVICKYSRDEILTVMCMGHNRGWEEAASMFSGASVELKTCNAALLEASGKSWDEAFDAAGFGGWKLLGIEEKGGSKSLQSCLLPSSTVSSSLSLSLLQQRSSVLLLLLLLVLLLSIFFIIFPISYDFSFSIIIIIIQFHCLSFQLHLPLKVETTIFSLLLLGATHPLFPSRWGRIDI</sequence>
<protein>
    <submittedName>
        <fullName evidence="3">Uncharacterized protein</fullName>
    </submittedName>
</protein>
<dbReference type="PANTHER" id="PTHR47623:SF1">
    <property type="entry name" value="OS09G0287300 PROTEIN"/>
    <property type="match status" value="1"/>
</dbReference>
<feature type="transmembrane region" description="Helical" evidence="2">
    <location>
        <begin position="284"/>
        <end position="304"/>
    </location>
</feature>
<feature type="region of interest" description="Disordered" evidence="1">
    <location>
        <begin position="71"/>
        <end position="90"/>
    </location>
</feature>
<feature type="compositionally biased region" description="Basic and acidic residues" evidence="1">
    <location>
        <begin position="76"/>
        <end position="90"/>
    </location>
</feature>
<dbReference type="PANTHER" id="PTHR47623">
    <property type="entry name" value="OS09G0287300 PROTEIN"/>
    <property type="match status" value="1"/>
</dbReference>
<dbReference type="Pfam" id="PF00300">
    <property type="entry name" value="His_Phos_1"/>
    <property type="match status" value="1"/>
</dbReference>
<reference evidence="3 4" key="1">
    <citation type="submission" date="2024-01" db="EMBL/GenBank/DDBJ databases">
        <title>The genomes of 5 underutilized Papilionoideae crops provide insights into root nodulation and disease resistanc.</title>
        <authorList>
            <person name="Yuan L."/>
        </authorList>
    </citation>
    <scope>NUCLEOTIDE SEQUENCE [LARGE SCALE GENOMIC DNA]</scope>
    <source>
        <strain evidence="3">ZHUSHIDOU_FW_LH</strain>
        <tissue evidence="3">Leaf</tissue>
    </source>
</reference>
<dbReference type="Gene3D" id="3.40.50.1240">
    <property type="entry name" value="Phosphoglycerate mutase-like"/>
    <property type="match status" value="1"/>
</dbReference>
<dbReference type="AlphaFoldDB" id="A0AAN9E6D1"/>
<evidence type="ECO:0000313" key="3">
    <source>
        <dbReference type="EMBL" id="KAK7246057.1"/>
    </source>
</evidence>
<dbReference type="EMBL" id="JAYWIO010000008">
    <property type="protein sequence ID" value="KAK7246057.1"/>
    <property type="molecule type" value="Genomic_DNA"/>
</dbReference>
<dbReference type="InterPro" id="IPR013078">
    <property type="entry name" value="His_Pase_superF_clade-1"/>
</dbReference>
<comment type="caution">
    <text evidence="3">The sequence shown here is derived from an EMBL/GenBank/DDBJ whole genome shotgun (WGS) entry which is preliminary data.</text>
</comment>